<dbReference type="Proteomes" id="UP001338137">
    <property type="component" value="Unassembled WGS sequence"/>
</dbReference>
<dbReference type="RefSeq" id="WP_326073707.1">
    <property type="nucleotide sequence ID" value="NZ_JARLKY010000054.1"/>
</dbReference>
<gene>
    <name evidence="1" type="ORF">P4I72_21175</name>
</gene>
<comment type="caution">
    <text evidence="1">The sequence shown here is derived from an EMBL/GenBank/DDBJ whole genome shotgun (WGS) entry which is preliminary data.</text>
</comment>
<organism evidence="1 2">
    <name type="scientific">Paenibacillus alba</name>
    <dbReference type="NCBI Taxonomy" id="1197127"/>
    <lineage>
        <taxon>Bacteria</taxon>
        <taxon>Bacillati</taxon>
        <taxon>Bacillota</taxon>
        <taxon>Bacilli</taxon>
        <taxon>Bacillales</taxon>
        <taxon>Paenibacillaceae</taxon>
        <taxon>Paenibacillus</taxon>
    </lineage>
</organism>
<reference evidence="1 2" key="1">
    <citation type="submission" date="2023-03" db="EMBL/GenBank/DDBJ databases">
        <title>Bacillus Genome Sequencing.</title>
        <authorList>
            <person name="Dunlap C."/>
        </authorList>
    </citation>
    <scope>NUCLEOTIDE SEQUENCE [LARGE SCALE GENOMIC DNA]</scope>
    <source>
        <strain evidence="1 2">BD-533</strain>
    </source>
</reference>
<dbReference type="EMBL" id="JARLKY010000054">
    <property type="protein sequence ID" value="MEC0229645.1"/>
    <property type="molecule type" value="Genomic_DNA"/>
</dbReference>
<keyword evidence="2" id="KW-1185">Reference proteome</keyword>
<sequence>MLFGTCSYMDTFVGQSFIWKKVGSSRAASMFLLLVHTLIVEWLECGLNGLNGLNGLSG</sequence>
<evidence type="ECO:0000313" key="1">
    <source>
        <dbReference type="EMBL" id="MEC0229645.1"/>
    </source>
</evidence>
<accession>A0ABU6G7M8</accession>
<proteinExistence type="predicted"/>
<evidence type="ECO:0000313" key="2">
    <source>
        <dbReference type="Proteomes" id="UP001338137"/>
    </source>
</evidence>
<protein>
    <submittedName>
        <fullName evidence="1">Uncharacterized protein</fullName>
    </submittedName>
</protein>
<name>A0ABU6G7M8_9BACL</name>